<name>A0A348FXF9_9HYPH</name>
<accession>A0A348FXF9</accession>
<proteinExistence type="predicted"/>
<reference evidence="2 3" key="1">
    <citation type="submission" date="2018-08" db="EMBL/GenBank/DDBJ databases">
        <title>Complete genome sequencing of Blastochloris tepida GI.</title>
        <authorList>
            <person name="Tsukatani Y."/>
            <person name="Mori H."/>
        </authorList>
    </citation>
    <scope>NUCLEOTIDE SEQUENCE [LARGE SCALE GENOMIC DNA]</scope>
    <source>
        <strain evidence="2 3">GI</strain>
    </source>
</reference>
<organism evidence="2 3">
    <name type="scientific">Blastochloris tepida</name>
    <dbReference type="NCBI Taxonomy" id="2233851"/>
    <lineage>
        <taxon>Bacteria</taxon>
        <taxon>Pseudomonadati</taxon>
        <taxon>Pseudomonadota</taxon>
        <taxon>Alphaproteobacteria</taxon>
        <taxon>Hyphomicrobiales</taxon>
        <taxon>Blastochloridaceae</taxon>
        <taxon>Blastochloris</taxon>
    </lineage>
</organism>
<feature type="compositionally biased region" description="Basic and acidic residues" evidence="1">
    <location>
        <begin position="13"/>
        <end position="34"/>
    </location>
</feature>
<keyword evidence="3" id="KW-1185">Reference proteome</keyword>
<dbReference type="EMBL" id="AP018907">
    <property type="protein sequence ID" value="BBF91992.1"/>
    <property type="molecule type" value="Genomic_DNA"/>
</dbReference>
<evidence type="ECO:0000313" key="3">
    <source>
        <dbReference type="Proteomes" id="UP000266934"/>
    </source>
</evidence>
<evidence type="ECO:0000313" key="2">
    <source>
        <dbReference type="EMBL" id="BBF91992.1"/>
    </source>
</evidence>
<feature type="region of interest" description="Disordered" evidence="1">
    <location>
        <begin position="1"/>
        <end position="34"/>
    </location>
</feature>
<protein>
    <submittedName>
        <fullName evidence="2">Uncharacterized protein</fullName>
    </submittedName>
</protein>
<dbReference type="AlphaFoldDB" id="A0A348FXF9"/>
<gene>
    <name evidence="2" type="ORF">BLTE_06770</name>
</gene>
<dbReference type="Proteomes" id="UP000266934">
    <property type="component" value="Chromosome"/>
</dbReference>
<evidence type="ECO:0000256" key="1">
    <source>
        <dbReference type="SAM" id="MobiDB-lite"/>
    </source>
</evidence>
<sequence length="270" mass="28540">MQEPVLREQTVLGDERFGTERAGERQQRGGENGAAREHGWGLLVTMAWKVECTRRPRNHRIAAAFALCALLAFSPQRAAIAETAGIGIATAPPVLAALRTAADHIRTENVDLAALALERLEAAAGTDPVAGEAREALRALDAGDLARASALIAGIADELAKRRQDAGQPLFADCIRAASRAFTALDSYRNAPPGPATRDAAAATAAALKRCNAEAAPAVSTDPDFRRSVDSALASLARIPGAVEAGDGELLYRLLIELKAYDRLLMLRFG</sequence>
<dbReference type="KEGG" id="blag:BLTE_06770"/>